<dbReference type="eggNOG" id="ENOG502T3BA">
    <property type="taxonomic scope" value="Eukaryota"/>
</dbReference>
<evidence type="ECO:0000259" key="1">
    <source>
        <dbReference type="Pfam" id="PF24864"/>
    </source>
</evidence>
<dbReference type="HOGENOM" id="CLU_781186_0_0_1"/>
<dbReference type="OrthoDB" id="4757095at2759"/>
<sequence>MTSMIRRMLSAVARSVNSIHHGSSDSNACQEREPLPEPIPVEQLAETAHDQFQSYFFGKLPLEIRRQIYEEIWRTTSEDQHIFHHNGRLRRCACITDHDAEDDRDDIVENFRLEKALTNETYFSNTALHQQLSSTWTKHWKCEEHLTKHGAKEPSPFLSPLITCKRMYFECLESIGEHVTLNFTSLQVAHDFMVARGHAPIVSEIRRFNFSFYLSQQEINEYMPWNDSQWSQLWQALGGLENVRQVKLWLDGRLGSDQQDLQLNGPALFKSLGEAPKYRLAVNLPTDEDTEDKLTDPWGPRYAMDCFQGVDLQFRGAPAYRPSDKKGVCGPANNAMPSLEIMAWYSMSMNA</sequence>
<dbReference type="AlphaFoldDB" id="M7SUK7"/>
<feature type="domain" description="DUF7730" evidence="1">
    <location>
        <begin position="49"/>
        <end position="251"/>
    </location>
</feature>
<dbReference type="Pfam" id="PF24864">
    <property type="entry name" value="DUF7730"/>
    <property type="match status" value="1"/>
</dbReference>
<dbReference type="Proteomes" id="UP000012174">
    <property type="component" value="Unassembled WGS sequence"/>
</dbReference>
<accession>M7SUK7</accession>
<evidence type="ECO:0000313" key="3">
    <source>
        <dbReference type="Proteomes" id="UP000012174"/>
    </source>
</evidence>
<dbReference type="OMA" id="KREMSTW"/>
<evidence type="ECO:0000313" key="2">
    <source>
        <dbReference type="EMBL" id="EMR70239.1"/>
    </source>
</evidence>
<protein>
    <recommendedName>
        <fullName evidence="1">DUF7730 domain-containing protein</fullName>
    </recommendedName>
</protein>
<dbReference type="InterPro" id="IPR056632">
    <property type="entry name" value="DUF7730"/>
</dbReference>
<organism evidence="2 3">
    <name type="scientific">Eutypa lata (strain UCR-EL1)</name>
    <name type="common">Grapevine dieback disease fungus</name>
    <name type="synonym">Eutypa armeniacae</name>
    <dbReference type="NCBI Taxonomy" id="1287681"/>
    <lineage>
        <taxon>Eukaryota</taxon>
        <taxon>Fungi</taxon>
        <taxon>Dikarya</taxon>
        <taxon>Ascomycota</taxon>
        <taxon>Pezizomycotina</taxon>
        <taxon>Sordariomycetes</taxon>
        <taxon>Xylariomycetidae</taxon>
        <taxon>Xylariales</taxon>
        <taxon>Diatrypaceae</taxon>
        <taxon>Eutypa</taxon>
    </lineage>
</organism>
<gene>
    <name evidence="2" type="ORF">UCREL1_2731</name>
</gene>
<dbReference type="EMBL" id="KB705903">
    <property type="protein sequence ID" value="EMR70239.1"/>
    <property type="molecule type" value="Genomic_DNA"/>
</dbReference>
<name>M7SUK7_EUTLA</name>
<proteinExistence type="predicted"/>
<reference evidence="3" key="1">
    <citation type="journal article" date="2013" name="Genome Announc.">
        <title>Draft genome sequence of the grapevine dieback fungus Eutypa lata UCR-EL1.</title>
        <authorList>
            <person name="Blanco-Ulate B."/>
            <person name="Rolshausen P.E."/>
            <person name="Cantu D."/>
        </authorList>
    </citation>
    <scope>NUCLEOTIDE SEQUENCE [LARGE SCALE GENOMIC DNA]</scope>
    <source>
        <strain evidence="3">UCR-EL1</strain>
    </source>
</reference>
<dbReference type="KEGG" id="ela:UCREL1_2731"/>
<keyword evidence="3" id="KW-1185">Reference proteome</keyword>